<dbReference type="CDD" id="cd08241">
    <property type="entry name" value="QOR1"/>
    <property type="match status" value="1"/>
</dbReference>
<dbReference type="Pfam" id="PF00107">
    <property type="entry name" value="ADH_zinc_N"/>
    <property type="match status" value="1"/>
</dbReference>
<dbReference type="PROSITE" id="PS50850">
    <property type="entry name" value="MFS"/>
    <property type="match status" value="1"/>
</dbReference>
<feature type="transmembrane region" description="Helical" evidence="6">
    <location>
        <begin position="645"/>
        <end position="670"/>
    </location>
</feature>
<comment type="subcellular location">
    <subcellularLocation>
        <location evidence="1">Membrane</location>
        <topology evidence="1">Multi-pass membrane protein</topology>
    </subcellularLocation>
</comment>
<dbReference type="Gene3D" id="1.20.1250.20">
    <property type="entry name" value="MFS general substrate transporter like domains"/>
    <property type="match status" value="2"/>
</dbReference>
<protein>
    <recommendedName>
        <fullName evidence="7">Major facilitator superfamily (MFS) profile domain-containing protein</fullName>
    </recommendedName>
</protein>
<dbReference type="PANTHER" id="PTHR43791">
    <property type="entry name" value="PERMEASE-RELATED"/>
    <property type="match status" value="1"/>
</dbReference>
<dbReference type="GO" id="GO:0022857">
    <property type="term" value="F:transmembrane transporter activity"/>
    <property type="evidence" value="ECO:0007669"/>
    <property type="project" value="InterPro"/>
</dbReference>
<proteinExistence type="predicted"/>
<reference evidence="8" key="2">
    <citation type="submission" date="2020-02" db="EMBL/GenBank/DDBJ databases">
        <authorList>
            <person name="Gilchrist C.L.M."/>
            <person name="Chooi Y.-H."/>
        </authorList>
    </citation>
    <scope>NUCLEOTIDE SEQUENCE</scope>
    <source>
        <strain evidence="8">MST-FP2251</strain>
    </source>
</reference>
<dbReference type="Pfam" id="PF07690">
    <property type="entry name" value="MFS_1"/>
    <property type="match status" value="1"/>
</dbReference>
<comment type="caution">
    <text evidence="8">The sequence shown here is derived from an EMBL/GenBank/DDBJ whole genome shotgun (WGS) entry which is preliminary data.</text>
</comment>
<feature type="transmembrane region" description="Helical" evidence="6">
    <location>
        <begin position="682"/>
        <end position="703"/>
    </location>
</feature>
<evidence type="ECO:0000259" key="7">
    <source>
        <dbReference type="PROSITE" id="PS50850"/>
    </source>
</evidence>
<dbReference type="Gene3D" id="3.90.180.10">
    <property type="entry name" value="Medium-chain alcohol dehydrogenases, catalytic domain"/>
    <property type="match status" value="1"/>
</dbReference>
<dbReference type="Proteomes" id="UP001194746">
    <property type="component" value="Unassembled WGS sequence"/>
</dbReference>
<dbReference type="GO" id="GO:0016491">
    <property type="term" value="F:oxidoreductase activity"/>
    <property type="evidence" value="ECO:0007669"/>
    <property type="project" value="InterPro"/>
</dbReference>
<keyword evidence="2" id="KW-0813">Transport</keyword>
<name>A0AAD4CBD0_ASPNN</name>
<keyword evidence="4 6" id="KW-1133">Transmembrane helix</keyword>
<dbReference type="InterPro" id="IPR011701">
    <property type="entry name" value="MFS"/>
</dbReference>
<dbReference type="InterPro" id="IPR020843">
    <property type="entry name" value="ER"/>
</dbReference>
<evidence type="ECO:0000256" key="2">
    <source>
        <dbReference type="ARBA" id="ARBA00022448"/>
    </source>
</evidence>
<evidence type="ECO:0000256" key="4">
    <source>
        <dbReference type="ARBA" id="ARBA00022989"/>
    </source>
</evidence>
<feature type="transmembrane region" description="Helical" evidence="6">
    <location>
        <begin position="483"/>
        <end position="507"/>
    </location>
</feature>
<evidence type="ECO:0000256" key="1">
    <source>
        <dbReference type="ARBA" id="ARBA00004141"/>
    </source>
</evidence>
<keyword evidence="9" id="KW-1185">Reference proteome</keyword>
<dbReference type="InterPro" id="IPR036259">
    <property type="entry name" value="MFS_trans_sf"/>
</dbReference>
<sequence>MKAFEISEFISDPLALQPIEIPTPGPSTTHYLVRIHACAVNFFDMLQIRGQYQEQRPFPWTAGTEFAGVIIATPTEKKNESASPADQTLFCVGDRVFGSCRGAYATHILAAGHNLIRIPQGWSFVSAAGLYVSLPTAYAALVTRGQMHAGEWVLVHAGAGAAGLSAIQIAKALGATVVATSGSGRKHEICRAYGADYVVDYRREDWPQEVLALCAQHRVGDGKAGVDVVFDPVGLIEQSLKCTAWNGRVVVVGFAGGQIEKVKMNRVLLKNVSLVGLHWGPYELNEPHTVSRVWDDLHRLIAGERIRGIVFSDREFRGLESIPRALKELESRATWGKVVVDLAQSGEAKPSHLSDKKTTGLDTEHIDHVLDAAATPHDMTNKSKNDAQLLVDTYTGAKDWSPSEEARIRHKIDRKLLTMLCCTYSLQYYDKAVLGQAAIFGLQDDLDLSIGNRYSMVASIFYLGFICGAYPASLLAQKYSIRWVAAGIVAVWGVCMTLTATVSSYRALYAQRFFLGMTEAGVSPIFMLLVGSWYTKSEQAYRMGIWYSCTGFISMFSPLINYGLGHITGGGLRPWQYMYLFAGGVTILWSVPLALYLPSDPVSAPGFGERERYIALARLRQNNAGVRDPVFRMAQAKEALMDVRFLLICAMAFCINITNGPVSSFAPIIIQSFGFSRFNSLLLGMPAGFWGGIVELLAPLAAYKISQCRTILIVLTQVGVVIACLLLLFLPWTSQVGLLIGVYLLSTFGGSYAVLMGLQLANTGGYTKRVVTSSGNFVGPMTFASSTRPRYRPGFIVTLVTAIIAAILSIVYRLVAQAENKRRDNDGFEESLEQAYDADLTDRTNREFRYVL</sequence>
<feature type="transmembrane region" description="Helical" evidence="6">
    <location>
        <begin position="454"/>
        <end position="476"/>
    </location>
</feature>
<dbReference type="InterPro" id="IPR013149">
    <property type="entry name" value="ADH-like_C"/>
</dbReference>
<feature type="transmembrane region" description="Helical" evidence="6">
    <location>
        <begin position="710"/>
        <end position="730"/>
    </location>
</feature>
<dbReference type="InterPro" id="IPR020846">
    <property type="entry name" value="MFS_dom"/>
</dbReference>
<feature type="transmembrane region" description="Helical" evidence="6">
    <location>
        <begin position="736"/>
        <end position="758"/>
    </location>
</feature>
<dbReference type="InterPro" id="IPR011032">
    <property type="entry name" value="GroES-like_sf"/>
</dbReference>
<keyword evidence="3 6" id="KW-0812">Transmembrane</keyword>
<feature type="transmembrane region" description="Helical" evidence="6">
    <location>
        <begin position="513"/>
        <end position="533"/>
    </location>
</feature>
<dbReference type="PANTHER" id="PTHR43791:SF35">
    <property type="entry name" value="MAJOR FACILITATOR SUPERFAMILY (MFS) PROFILE DOMAIN-CONTAINING PROTEIN"/>
    <property type="match status" value="1"/>
</dbReference>
<dbReference type="EMBL" id="VCAU01000170">
    <property type="protein sequence ID" value="KAF9883321.1"/>
    <property type="molecule type" value="Genomic_DNA"/>
</dbReference>
<dbReference type="AlphaFoldDB" id="A0AAD4CBD0"/>
<dbReference type="SMART" id="SM00829">
    <property type="entry name" value="PKS_ER"/>
    <property type="match status" value="1"/>
</dbReference>
<dbReference type="Gene3D" id="3.40.50.720">
    <property type="entry name" value="NAD(P)-binding Rossmann-like Domain"/>
    <property type="match status" value="1"/>
</dbReference>
<evidence type="ECO:0000256" key="3">
    <source>
        <dbReference type="ARBA" id="ARBA00022692"/>
    </source>
</evidence>
<feature type="transmembrane region" description="Helical" evidence="6">
    <location>
        <begin position="577"/>
        <end position="597"/>
    </location>
</feature>
<dbReference type="Pfam" id="PF08240">
    <property type="entry name" value="ADH_N"/>
    <property type="match status" value="1"/>
</dbReference>
<evidence type="ECO:0000313" key="9">
    <source>
        <dbReference type="Proteomes" id="UP001194746"/>
    </source>
</evidence>
<dbReference type="SUPFAM" id="SSF103473">
    <property type="entry name" value="MFS general substrate transporter"/>
    <property type="match status" value="1"/>
</dbReference>
<evidence type="ECO:0000313" key="8">
    <source>
        <dbReference type="EMBL" id="KAF9883321.1"/>
    </source>
</evidence>
<dbReference type="InterPro" id="IPR013154">
    <property type="entry name" value="ADH-like_N"/>
</dbReference>
<evidence type="ECO:0000256" key="6">
    <source>
        <dbReference type="SAM" id="Phobius"/>
    </source>
</evidence>
<accession>A0AAD4CBD0</accession>
<dbReference type="InterPro" id="IPR036291">
    <property type="entry name" value="NAD(P)-bd_dom_sf"/>
</dbReference>
<organism evidence="8 9">
    <name type="scientific">Aspergillus nanangensis</name>
    <dbReference type="NCBI Taxonomy" id="2582783"/>
    <lineage>
        <taxon>Eukaryota</taxon>
        <taxon>Fungi</taxon>
        <taxon>Dikarya</taxon>
        <taxon>Ascomycota</taxon>
        <taxon>Pezizomycotina</taxon>
        <taxon>Eurotiomycetes</taxon>
        <taxon>Eurotiomycetidae</taxon>
        <taxon>Eurotiales</taxon>
        <taxon>Aspergillaceae</taxon>
        <taxon>Aspergillus</taxon>
        <taxon>Aspergillus subgen. Circumdati</taxon>
    </lineage>
</organism>
<dbReference type="GO" id="GO:0016020">
    <property type="term" value="C:membrane"/>
    <property type="evidence" value="ECO:0007669"/>
    <property type="project" value="UniProtKB-SubCell"/>
</dbReference>
<feature type="domain" description="Major facilitator superfamily (MFS) profile" evidence="7">
    <location>
        <begin position="416"/>
        <end position="817"/>
    </location>
</feature>
<gene>
    <name evidence="8" type="ORF">FE257_003739</name>
</gene>
<reference evidence="8" key="1">
    <citation type="journal article" date="2019" name="Beilstein J. Org. Chem.">
        <title>Nanangenines: drimane sesquiterpenoids as the dominant metabolite cohort of a novel Australian fungus, Aspergillus nanangensis.</title>
        <authorList>
            <person name="Lacey H.J."/>
            <person name="Gilchrist C.L.M."/>
            <person name="Crombie A."/>
            <person name="Kalaitzis J.A."/>
            <person name="Vuong D."/>
            <person name="Rutledge P.J."/>
            <person name="Turner P."/>
            <person name="Pitt J.I."/>
            <person name="Lacey E."/>
            <person name="Chooi Y.H."/>
            <person name="Piggott A.M."/>
        </authorList>
    </citation>
    <scope>NUCLEOTIDE SEQUENCE</scope>
    <source>
        <strain evidence="8">MST-FP2251</strain>
    </source>
</reference>
<dbReference type="SUPFAM" id="SSF50129">
    <property type="entry name" value="GroES-like"/>
    <property type="match status" value="1"/>
</dbReference>
<keyword evidence="5 6" id="KW-0472">Membrane</keyword>
<feature type="transmembrane region" description="Helical" evidence="6">
    <location>
        <begin position="545"/>
        <end position="565"/>
    </location>
</feature>
<feature type="transmembrane region" description="Helical" evidence="6">
    <location>
        <begin position="795"/>
        <end position="815"/>
    </location>
</feature>
<dbReference type="SUPFAM" id="SSF51735">
    <property type="entry name" value="NAD(P)-binding Rossmann-fold domains"/>
    <property type="match status" value="1"/>
</dbReference>
<evidence type="ECO:0000256" key="5">
    <source>
        <dbReference type="ARBA" id="ARBA00023136"/>
    </source>
</evidence>